<reference evidence="12 13" key="1">
    <citation type="journal article" date="2018" name="Nat. Biotechnol.">
        <title>A standardized bacterial taxonomy based on genome phylogeny substantially revises the tree of life.</title>
        <authorList>
            <person name="Parks D.H."/>
            <person name="Chuvochina M."/>
            <person name="Waite D.W."/>
            <person name="Rinke C."/>
            <person name="Skarshewski A."/>
            <person name="Chaumeil P.A."/>
            <person name="Hugenholtz P."/>
        </authorList>
    </citation>
    <scope>NUCLEOTIDE SEQUENCE [LARGE SCALE GENOMIC DNA]</scope>
    <source>
        <strain evidence="12">UBA11728</strain>
    </source>
</reference>
<evidence type="ECO:0000256" key="8">
    <source>
        <dbReference type="ARBA" id="ARBA00023136"/>
    </source>
</evidence>
<keyword evidence="4 9" id="KW-0812">Transmembrane</keyword>
<feature type="transmembrane region" description="Helical" evidence="9">
    <location>
        <begin position="52"/>
        <end position="73"/>
    </location>
</feature>
<accession>A0A3D2XB36</accession>
<evidence type="ECO:0000256" key="6">
    <source>
        <dbReference type="ARBA" id="ARBA00022840"/>
    </source>
</evidence>
<dbReference type="InterPro" id="IPR011527">
    <property type="entry name" value="ABC1_TM_dom"/>
</dbReference>
<evidence type="ECO:0000313" key="13">
    <source>
        <dbReference type="Proteomes" id="UP000262969"/>
    </source>
</evidence>
<comment type="caution">
    <text evidence="12">The sequence shown here is derived from an EMBL/GenBank/DDBJ whole genome shotgun (WGS) entry which is preliminary data.</text>
</comment>
<proteinExistence type="predicted"/>
<dbReference type="AlphaFoldDB" id="A0A3D2XB36"/>
<dbReference type="GO" id="GO:0005524">
    <property type="term" value="F:ATP binding"/>
    <property type="evidence" value="ECO:0007669"/>
    <property type="project" value="UniProtKB-KW"/>
</dbReference>
<dbReference type="EMBL" id="DPVV01000602">
    <property type="protein sequence ID" value="HCL04342.1"/>
    <property type="molecule type" value="Genomic_DNA"/>
</dbReference>
<feature type="transmembrane region" description="Helical" evidence="9">
    <location>
        <begin position="133"/>
        <end position="151"/>
    </location>
</feature>
<keyword evidence="6 12" id="KW-0067">ATP-binding</keyword>
<dbReference type="PROSITE" id="PS50893">
    <property type="entry name" value="ABC_TRANSPORTER_2"/>
    <property type="match status" value="1"/>
</dbReference>
<dbReference type="InterPro" id="IPR036640">
    <property type="entry name" value="ABC1_TM_sf"/>
</dbReference>
<dbReference type="Pfam" id="PF00005">
    <property type="entry name" value="ABC_tran"/>
    <property type="match status" value="1"/>
</dbReference>
<evidence type="ECO:0000256" key="2">
    <source>
        <dbReference type="ARBA" id="ARBA00022448"/>
    </source>
</evidence>
<feature type="transmembrane region" description="Helical" evidence="9">
    <location>
        <begin position="16"/>
        <end position="40"/>
    </location>
</feature>
<name>A0A3D2XB36_9FIRM</name>
<dbReference type="Pfam" id="PF00664">
    <property type="entry name" value="ABC_membrane"/>
    <property type="match status" value="1"/>
</dbReference>
<feature type="transmembrane region" description="Helical" evidence="9">
    <location>
        <begin position="242"/>
        <end position="260"/>
    </location>
</feature>
<feature type="domain" description="ABC transmembrane type-1" evidence="11">
    <location>
        <begin position="16"/>
        <end position="298"/>
    </location>
</feature>
<evidence type="ECO:0000256" key="3">
    <source>
        <dbReference type="ARBA" id="ARBA00022475"/>
    </source>
</evidence>
<protein>
    <submittedName>
        <fullName evidence="12">ABC transporter ATP-binding protein</fullName>
    </submittedName>
</protein>
<dbReference type="InterPro" id="IPR003439">
    <property type="entry name" value="ABC_transporter-like_ATP-bd"/>
</dbReference>
<comment type="subcellular location">
    <subcellularLocation>
        <location evidence="1">Cell membrane</location>
        <topology evidence="1">Multi-pass membrane protein</topology>
    </subcellularLocation>
</comment>
<organism evidence="12 13">
    <name type="scientific">Lachnoclostridium phytofermentans</name>
    <dbReference type="NCBI Taxonomy" id="66219"/>
    <lineage>
        <taxon>Bacteria</taxon>
        <taxon>Bacillati</taxon>
        <taxon>Bacillota</taxon>
        <taxon>Clostridia</taxon>
        <taxon>Lachnospirales</taxon>
        <taxon>Lachnospiraceae</taxon>
    </lineage>
</organism>
<dbReference type="InterPro" id="IPR003593">
    <property type="entry name" value="AAA+_ATPase"/>
</dbReference>
<dbReference type="GO" id="GO:0015421">
    <property type="term" value="F:ABC-type oligopeptide transporter activity"/>
    <property type="evidence" value="ECO:0007669"/>
    <property type="project" value="TreeGrafter"/>
</dbReference>
<evidence type="ECO:0000259" key="11">
    <source>
        <dbReference type="PROSITE" id="PS50929"/>
    </source>
</evidence>
<keyword evidence="3" id="KW-1003">Cell membrane</keyword>
<dbReference type="PANTHER" id="PTHR43394:SF1">
    <property type="entry name" value="ATP-BINDING CASSETTE SUB-FAMILY B MEMBER 10, MITOCHONDRIAL"/>
    <property type="match status" value="1"/>
</dbReference>
<keyword evidence="7 9" id="KW-1133">Transmembrane helix</keyword>
<dbReference type="SUPFAM" id="SSF52540">
    <property type="entry name" value="P-loop containing nucleoside triphosphate hydrolases"/>
    <property type="match status" value="1"/>
</dbReference>
<feature type="domain" description="ABC transporter" evidence="10">
    <location>
        <begin position="332"/>
        <end position="567"/>
    </location>
</feature>
<evidence type="ECO:0000259" key="10">
    <source>
        <dbReference type="PROSITE" id="PS50893"/>
    </source>
</evidence>
<dbReference type="Proteomes" id="UP000262969">
    <property type="component" value="Unassembled WGS sequence"/>
</dbReference>
<keyword evidence="5" id="KW-0547">Nucleotide-binding</keyword>
<dbReference type="CDD" id="cd18548">
    <property type="entry name" value="ABC_6TM_Tm287_like"/>
    <property type="match status" value="1"/>
</dbReference>
<dbReference type="SMART" id="SM00382">
    <property type="entry name" value="AAA"/>
    <property type="match status" value="1"/>
</dbReference>
<dbReference type="Gene3D" id="3.40.50.300">
    <property type="entry name" value="P-loop containing nucleotide triphosphate hydrolases"/>
    <property type="match status" value="1"/>
</dbReference>
<dbReference type="InterPro" id="IPR039421">
    <property type="entry name" value="Type_1_exporter"/>
</dbReference>
<dbReference type="Gene3D" id="1.20.1560.10">
    <property type="entry name" value="ABC transporter type 1, transmembrane domain"/>
    <property type="match status" value="1"/>
</dbReference>
<evidence type="ECO:0000256" key="1">
    <source>
        <dbReference type="ARBA" id="ARBA00004651"/>
    </source>
</evidence>
<sequence length="573" mass="64327">MDRVFHYLKPYYRQMIFGLIIKIAGTFADLGLPWVLAYILDDVIPFGKISYILLWGGIMVLLSIAARVLNIIANRMASKVARDSVETIRHDTFERITNLSGAQVDKFTVPSLISRMTTDTYNVHQVIGMMQRLGVRAPIILVGGIVLTATLDPILTLILIAILPLLGLLVYLISKRGIPLYTKVQASVDKMVQTIRENISGIRVIKALSKTEYEKQRFRHVNDEVISNEIKAASIMAFSSPIMNLLLNIGLAIVVIVGAFRVNSGVTQPGKIVAFLSYFTMILNAMMMVTRLFINYSKASASAKRLKEVLDANEELIVTPVEVSKEQEEKYLAFDDVSFSYENDEEKLSLKNISFQLKKGESLGIIGATGSGKTTLIQLLMRFYDATEGQIIIEGKDIRSIPLRELRENFGVAFQNDIIFADTIFENISFGRNLSREQVIAASKDACAYDFIMEKENDFSYEAAIKGGNLSGGQKQRLYISRALANYPKFLILDDSSSALDYKTDAMLRQAIRNNYQDTTIILIAQRISSIMQSDHILVLEDGEMLGYGTHEELLERCEVYHEIYESQMGSME</sequence>
<keyword evidence="2" id="KW-0813">Transport</keyword>
<feature type="transmembrane region" description="Helical" evidence="9">
    <location>
        <begin position="157"/>
        <end position="174"/>
    </location>
</feature>
<dbReference type="GO" id="GO:0005886">
    <property type="term" value="C:plasma membrane"/>
    <property type="evidence" value="ECO:0007669"/>
    <property type="project" value="UniProtKB-SubCell"/>
</dbReference>
<evidence type="ECO:0000256" key="5">
    <source>
        <dbReference type="ARBA" id="ARBA00022741"/>
    </source>
</evidence>
<dbReference type="PROSITE" id="PS50929">
    <property type="entry name" value="ABC_TM1F"/>
    <property type="match status" value="1"/>
</dbReference>
<evidence type="ECO:0000256" key="7">
    <source>
        <dbReference type="ARBA" id="ARBA00022989"/>
    </source>
</evidence>
<feature type="transmembrane region" description="Helical" evidence="9">
    <location>
        <begin position="272"/>
        <end position="294"/>
    </location>
</feature>
<dbReference type="PANTHER" id="PTHR43394">
    <property type="entry name" value="ATP-DEPENDENT PERMEASE MDL1, MITOCHONDRIAL"/>
    <property type="match status" value="1"/>
</dbReference>
<dbReference type="GO" id="GO:0016887">
    <property type="term" value="F:ATP hydrolysis activity"/>
    <property type="evidence" value="ECO:0007669"/>
    <property type="project" value="InterPro"/>
</dbReference>
<dbReference type="InterPro" id="IPR027417">
    <property type="entry name" value="P-loop_NTPase"/>
</dbReference>
<evidence type="ECO:0000256" key="4">
    <source>
        <dbReference type="ARBA" id="ARBA00022692"/>
    </source>
</evidence>
<gene>
    <name evidence="12" type="ORF">DHW61_18360</name>
</gene>
<dbReference type="SUPFAM" id="SSF90123">
    <property type="entry name" value="ABC transporter transmembrane region"/>
    <property type="match status" value="1"/>
</dbReference>
<evidence type="ECO:0000313" key="12">
    <source>
        <dbReference type="EMBL" id="HCL04342.1"/>
    </source>
</evidence>
<evidence type="ECO:0000256" key="9">
    <source>
        <dbReference type="SAM" id="Phobius"/>
    </source>
</evidence>
<dbReference type="FunFam" id="3.40.50.300:FF:000221">
    <property type="entry name" value="Multidrug ABC transporter ATP-binding protein"/>
    <property type="match status" value="1"/>
</dbReference>
<keyword evidence="8 9" id="KW-0472">Membrane</keyword>